<dbReference type="InterPro" id="IPR025110">
    <property type="entry name" value="AMP-bd_C"/>
</dbReference>
<dbReference type="SUPFAM" id="SSF53383">
    <property type="entry name" value="PLP-dependent transferases"/>
    <property type="match status" value="1"/>
</dbReference>
<dbReference type="Gene3D" id="3.90.1150.10">
    <property type="entry name" value="Aspartate Aminotransferase, domain 1"/>
    <property type="match status" value="1"/>
</dbReference>
<comment type="caution">
    <text evidence="9">The sequence shown here is derived from an EMBL/GenBank/DDBJ whole genome shotgun (WGS) entry which is preliminary data.</text>
</comment>
<dbReference type="SUPFAM" id="SSF47336">
    <property type="entry name" value="ACP-like"/>
    <property type="match status" value="2"/>
</dbReference>
<dbReference type="FunFam" id="3.40.50.12780:FF:000012">
    <property type="entry name" value="Non-ribosomal peptide synthetase"/>
    <property type="match status" value="1"/>
</dbReference>
<reference evidence="9 10" key="1">
    <citation type="submission" date="2020-08" db="EMBL/GenBank/DDBJ databases">
        <title>Genomic Encyclopedia of Type Strains, Phase IV (KMG-V): Genome sequencing to study the core and pangenomes of soil and plant-associated prokaryotes.</title>
        <authorList>
            <person name="Whitman W."/>
        </authorList>
    </citation>
    <scope>NUCLEOTIDE SEQUENCE [LARGE SCALE GENOMIC DNA]</scope>
    <source>
        <strain evidence="9 10">M8UP14</strain>
    </source>
</reference>
<organism evidence="9 10">
    <name type="scientific">Granulicella aggregans</name>
    <dbReference type="NCBI Taxonomy" id="474949"/>
    <lineage>
        <taxon>Bacteria</taxon>
        <taxon>Pseudomonadati</taxon>
        <taxon>Acidobacteriota</taxon>
        <taxon>Terriglobia</taxon>
        <taxon>Terriglobales</taxon>
        <taxon>Acidobacteriaceae</taxon>
        <taxon>Granulicella</taxon>
    </lineage>
</organism>
<dbReference type="Pfam" id="PF13193">
    <property type="entry name" value="AMP-binding_C"/>
    <property type="match status" value="1"/>
</dbReference>
<dbReference type="InterPro" id="IPR001242">
    <property type="entry name" value="Condensation_dom"/>
</dbReference>
<dbReference type="InterPro" id="IPR020841">
    <property type="entry name" value="PKS_Beta-ketoAc_synthase_dom"/>
</dbReference>
<dbReference type="GO" id="GO:0043041">
    <property type="term" value="P:amino acid activation for nonribosomal peptide biosynthetic process"/>
    <property type="evidence" value="ECO:0007669"/>
    <property type="project" value="UniProtKB-ARBA"/>
</dbReference>
<dbReference type="CDD" id="cd19531">
    <property type="entry name" value="LCL_NRPS-like"/>
    <property type="match status" value="1"/>
</dbReference>
<dbReference type="InterPro" id="IPR001227">
    <property type="entry name" value="Ac_transferase_dom_sf"/>
</dbReference>
<gene>
    <name evidence="9" type="ORF">HDF16_000977</name>
</gene>
<dbReference type="Pfam" id="PF00109">
    <property type="entry name" value="ketoacyl-synt"/>
    <property type="match status" value="1"/>
</dbReference>
<dbReference type="PROSITE" id="PS00606">
    <property type="entry name" value="KS3_1"/>
    <property type="match status" value="1"/>
</dbReference>
<dbReference type="Pfam" id="PF00501">
    <property type="entry name" value="AMP-binding"/>
    <property type="match status" value="1"/>
</dbReference>
<dbReference type="Gene3D" id="3.30.70.3290">
    <property type="match status" value="1"/>
</dbReference>
<dbReference type="Gene3D" id="3.30.70.250">
    <property type="entry name" value="Malonyl-CoA ACP transacylase, ACP-binding"/>
    <property type="match status" value="1"/>
</dbReference>
<dbReference type="InterPro" id="IPR014031">
    <property type="entry name" value="Ketoacyl_synth_C"/>
</dbReference>
<proteinExistence type="inferred from homology"/>
<dbReference type="Gene3D" id="2.30.38.10">
    <property type="entry name" value="Luciferase, Domain 3"/>
    <property type="match status" value="1"/>
</dbReference>
<dbReference type="CDD" id="cd00833">
    <property type="entry name" value="PKS"/>
    <property type="match status" value="1"/>
</dbReference>
<feature type="domain" description="Carrier" evidence="7">
    <location>
        <begin position="949"/>
        <end position="1027"/>
    </location>
</feature>
<keyword evidence="3" id="KW-0597">Phosphoprotein</keyword>
<dbReference type="CDD" id="cd12116">
    <property type="entry name" value="A_NRPS_Ta1_like"/>
    <property type="match status" value="1"/>
</dbReference>
<dbReference type="Gene3D" id="3.40.47.10">
    <property type="match status" value="1"/>
</dbReference>
<dbReference type="InterPro" id="IPR015422">
    <property type="entry name" value="PyrdxlP-dep_Trfase_small"/>
</dbReference>
<comment type="similarity">
    <text evidence="6">In the C-terminal section; belongs to the NRP synthetase family.</text>
</comment>
<dbReference type="InterPro" id="IPR016036">
    <property type="entry name" value="Malonyl_transacylase_ACP-bd"/>
</dbReference>
<dbReference type="EMBL" id="JACHIP010000001">
    <property type="protein sequence ID" value="MBB5056308.1"/>
    <property type="molecule type" value="Genomic_DNA"/>
</dbReference>
<dbReference type="InterPro" id="IPR010071">
    <property type="entry name" value="AA_adenyl_dom"/>
</dbReference>
<comment type="cofactor">
    <cofactor evidence="1">
        <name>pyridoxal 5'-phosphate</name>
        <dbReference type="ChEBI" id="CHEBI:597326"/>
    </cofactor>
</comment>
<keyword evidence="5" id="KW-0663">Pyridoxal phosphate</keyword>
<evidence type="ECO:0000259" key="8">
    <source>
        <dbReference type="PROSITE" id="PS52004"/>
    </source>
</evidence>
<dbReference type="GO" id="GO:0006633">
    <property type="term" value="P:fatty acid biosynthetic process"/>
    <property type="evidence" value="ECO:0007669"/>
    <property type="project" value="InterPro"/>
</dbReference>
<dbReference type="Gene3D" id="3.30.559.30">
    <property type="entry name" value="Nonribosomal peptide synthetase, condensation domain"/>
    <property type="match status" value="1"/>
</dbReference>
<dbReference type="InterPro" id="IPR045851">
    <property type="entry name" value="AMP-bd_C_sf"/>
</dbReference>
<dbReference type="SUPFAM" id="SSF56801">
    <property type="entry name" value="Acetyl-CoA synthetase-like"/>
    <property type="match status" value="1"/>
</dbReference>
<dbReference type="InterPro" id="IPR020806">
    <property type="entry name" value="PKS_PP-bd"/>
</dbReference>
<dbReference type="InterPro" id="IPR020845">
    <property type="entry name" value="AMP-binding_CS"/>
</dbReference>
<dbReference type="PANTHER" id="PTHR43775">
    <property type="entry name" value="FATTY ACID SYNTHASE"/>
    <property type="match status" value="1"/>
</dbReference>
<dbReference type="InterPro" id="IPR015424">
    <property type="entry name" value="PyrdxlP-dep_Trfase"/>
</dbReference>
<dbReference type="RefSeq" id="WP_184213969.1">
    <property type="nucleotide sequence ID" value="NZ_JACHIP010000001.1"/>
</dbReference>
<dbReference type="InterPro" id="IPR016035">
    <property type="entry name" value="Acyl_Trfase/lysoPLipase"/>
</dbReference>
<evidence type="ECO:0000256" key="4">
    <source>
        <dbReference type="ARBA" id="ARBA00022679"/>
    </source>
</evidence>
<dbReference type="GO" id="GO:0044550">
    <property type="term" value="P:secondary metabolite biosynthetic process"/>
    <property type="evidence" value="ECO:0007669"/>
    <property type="project" value="UniProtKB-ARBA"/>
</dbReference>
<dbReference type="InterPro" id="IPR015421">
    <property type="entry name" value="PyrdxlP-dep_Trfase_major"/>
</dbReference>
<dbReference type="SUPFAM" id="SSF55048">
    <property type="entry name" value="Probable ACP-binding domain of malonyl-CoA ACP transacylase"/>
    <property type="match status" value="1"/>
</dbReference>
<dbReference type="GO" id="GO:0004312">
    <property type="term" value="F:fatty acid synthase activity"/>
    <property type="evidence" value="ECO:0007669"/>
    <property type="project" value="TreeGrafter"/>
</dbReference>
<evidence type="ECO:0000313" key="9">
    <source>
        <dbReference type="EMBL" id="MBB5056308.1"/>
    </source>
</evidence>
<dbReference type="GO" id="GO:0031177">
    <property type="term" value="F:phosphopantetheine binding"/>
    <property type="evidence" value="ECO:0007669"/>
    <property type="project" value="InterPro"/>
</dbReference>
<dbReference type="GO" id="GO:0008483">
    <property type="term" value="F:transaminase activity"/>
    <property type="evidence" value="ECO:0007669"/>
    <property type="project" value="InterPro"/>
</dbReference>
<dbReference type="GO" id="GO:0030170">
    <property type="term" value="F:pyridoxal phosphate binding"/>
    <property type="evidence" value="ECO:0007669"/>
    <property type="project" value="InterPro"/>
</dbReference>
<dbReference type="Pfam" id="PF22621">
    <property type="entry name" value="CurL-like_PKS_C"/>
    <property type="match status" value="1"/>
</dbReference>
<keyword evidence="10" id="KW-1185">Reference proteome</keyword>
<dbReference type="InterPro" id="IPR009081">
    <property type="entry name" value="PP-bd_ACP"/>
</dbReference>
<dbReference type="PANTHER" id="PTHR43775:SF51">
    <property type="entry name" value="INACTIVE PHENOLPHTHIOCEROL SYNTHESIS POLYKETIDE SYNTHASE TYPE I PKS1-RELATED"/>
    <property type="match status" value="1"/>
</dbReference>
<dbReference type="NCBIfam" id="TIGR01733">
    <property type="entry name" value="AA-adenyl-dom"/>
    <property type="match status" value="1"/>
</dbReference>
<dbReference type="Pfam" id="PF00202">
    <property type="entry name" value="Aminotran_3"/>
    <property type="match status" value="1"/>
</dbReference>
<dbReference type="InterPro" id="IPR014043">
    <property type="entry name" value="Acyl_transferase_dom"/>
</dbReference>
<evidence type="ECO:0000313" key="10">
    <source>
        <dbReference type="Proteomes" id="UP000540989"/>
    </source>
</evidence>
<dbReference type="InterPro" id="IPR018201">
    <property type="entry name" value="Ketoacyl_synth_AS"/>
</dbReference>
<dbReference type="SUPFAM" id="SSF52151">
    <property type="entry name" value="FabD/lysophospholipase-like"/>
    <property type="match status" value="1"/>
</dbReference>
<evidence type="ECO:0000256" key="3">
    <source>
        <dbReference type="ARBA" id="ARBA00022553"/>
    </source>
</evidence>
<dbReference type="GO" id="GO:0004315">
    <property type="term" value="F:3-oxoacyl-[acyl-carrier-protein] synthase activity"/>
    <property type="evidence" value="ECO:0007669"/>
    <property type="project" value="InterPro"/>
</dbReference>
<evidence type="ECO:0000256" key="2">
    <source>
        <dbReference type="ARBA" id="ARBA00022450"/>
    </source>
</evidence>
<dbReference type="SUPFAM" id="SSF52777">
    <property type="entry name" value="CoA-dependent acyltransferases"/>
    <property type="match status" value="2"/>
</dbReference>
<dbReference type="FunFam" id="3.30.300.30:FF:000010">
    <property type="entry name" value="Enterobactin synthetase component F"/>
    <property type="match status" value="1"/>
</dbReference>
<evidence type="ECO:0000259" key="7">
    <source>
        <dbReference type="PROSITE" id="PS50075"/>
    </source>
</evidence>
<dbReference type="SUPFAM" id="SSF53901">
    <property type="entry name" value="Thiolase-like"/>
    <property type="match status" value="1"/>
</dbReference>
<dbReference type="InterPro" id="IPR023213">
    <property type="entry name" value="CAT-like_dom_sf"/>
</dbReference>
<dbReference type="InterPro" id="IPR014030">
    <property type="entry name" value="Ketoacyl_synth_N"/>
</dbReference>
<dbReference type="CDD" id="cd00610">
    <property type="entry name" value="OAT_like"/>
    <property type="match status" value="1"/>
</dbReference>
<dbReference type="Gene3D" id="3.40.366.10">
    <property type="entry name" value="Malonyl-Coenzyme A Acyl Carrier Protein, domain 2"/>
    <property type="match status" value="1"/>
</dbReference>
<dbReference type="Pfam" id="PF02801">
    <property type="entry name" value="Ketoacyl-synt_C"/>
    <property type="match status" value="1"/>
</dbReference>
<evidence type="ECO:0000256" key="6">
    <source>
        <dbReference type="ARBA" id="ARBA00029443"/>
    </source>
</evidence>
<dbReference type="Gene3D" id="1.10.1200.10">
    <property type="entry name" value="ACP-like"/>
    <property type="match status" value="2"/>
</dbReference>
<dbReference type="Gene3D" id="3.40.50.980">
    <property type="match status" value="2"/>
</dbReference>
<keyword evidence="2" id="KW-0596">Phosphopantetheine</keyword>
<dbReference type="PROSITE" id="PS00455">
    <property type="entry name" value="AMP_BINDING"/>
    <property type="match status" value="1"/>
</dbReference>
<protein>
    <submittedName>
        <fullName evidence="9">Amino acid adenylation domain-containing protein</fullName>
    </submittedName>
</protein>
<dbReference type="SMART" id="SM00823">
    <property type="entry name" value="PKS_PP"/>
    <property type="match status" value="2"/>
</dbReference>
<dbReference type="InterPro" id="IPR016039">
    <property type="entry name" value="Thiolase-like"/>
</dbReference>
<dbReference type="Gene3D" id="3.40.640.10">
    <property type="entry name" value="Type I PLP-dependent aspartate aminotransferase-like (Major domain)"/>
    <property type="match status" value="1"/>
</dbReference>
<dbReference type="PROSITE" id="PS50075">
    <property type="entry name" value="CARRIER"/>
    <property type="match status" value="2"/>
</dbReference>
<sequence>MIPEDLTGIAIIGMSGRFPGASSVAEFWANQLAGIEGISQFSAEELEIVNARQAASDPNYIKARSILKDVDLFDAEFFSILPKEAALMDPQHRIFLECCWEAFEDAGYDPGNYPGSVGVLAGTAFNSYFHAEVCAQPGFTEDFLKNYQIGNYQAMMGNHPDYLATRVSYKFNLKGPSFSVQSACSTSLVAVCQACQSLMTYQADMMLAGGVSITLPQKRGYVYQEGGMGSADGHCRPFDNDAQGTVFGSGVGVVLLKRLEDAIADGDHIYSVIRGFATNNDGGNKVGYTAPSIEGQANVVAMAQQAAGVEPESIGYIEAHGTATPLGDPIELAALEKAFRSGTQAKNFCTIGTAKANVGHLDIAAGVTGLIHAAHVVKHGQFPGTLNFKKPTERFDMANSPFKVTATPAAWERNGSPRRAGVSAFGVGGTNAHLILEEVEPDPSEPPARAAQLLVVSARSQAALDAATANLAADIEAHPDRALADVAFTLQTGRKPFDYRRAVVADTSATAVAGLQRTLGKAAPGRKRNAPDPPVAFMFPGQGSQRVNMSRDLYETEPVFRDAVDACAKILLQDASLDLLPVLYPKAGQEDAATELLTQTMLAQPAIFVVEYALAKLWISWGIQPAAMIGHSIGEFAAACLAGVFSLTDALHLVATRGRLMQGLPAGTMLSVRASADQILPLLIDGVSIAANNAPILCVVSGATPAIEEFEAKLTKLEIVSRRLVTSHAFHSPMMDPITAEFRAVAAKLKMSAPLIPYVSTLTGDWIRAEDATSADYWTRHLREAVQFAPAITRLLQSEDRMLLEVGPGGVLVMLARQNLAPGTKIAMLSSLSNSDSGQDDSHSMLQALGEVWARGAKPDWQEIQAQAGRRRVSLPTYPFERKRFWLSDAHKSVDPGEIELPEIIQRPVSFDPVATLPVATLKEISPMSQTFPQSIASSAAASTTQAKPRKETIRLMLIEIFEELSGLDISGEDASASFLEIGFDSLFLTQVTQSLQQKFGIKITFRQLMDDLSTLEALSVYIDGHVAPGLYEEAAPAPAVAAQAVPVATVPMGVAPAAGGGTAMEELMKSQLLALNQLFAQQIAALNGGAAPAPSAPPVAPVPVTQVPVTIAAADHPKDATVELKGYVPFRAAAKKVAGELTPKQVEHINKLVAFYTSRTAQSKAKTQEYRPYLADPRVVAGFKVQWKEMVYPIITDRSKGSRIWDIDGNEYLDCLNGFGPIMLGHRPDFVEDAIEKQLHLGFEIGPQTLLAGEVAKALCEMTGNERATFCNTGSEAVMAAMRVARTVSGKNRIVYFSGDYHGMFDEVLVKGFKRNGQPQSSPLAPGIPRDSVANMTVLEYGAQESLDWISSHAHEIAAVLVEPVQSRHPAFQPIEFLKELRKITEEADVCMVFDEVVTGFRVHPGGCQALFGIRADLATYGKVIAGGMPMGILAGKAKYMDALDGGMWQYGDESIPEVGVTFFAGTFVRHPLAMAACKAVLKHLKDEGPALQERLTARTTDLIARLNALLKKNEVPTHIESFSSFFYFSFPSDFRFGSLFYFHLRSKGVHLLENFPCFITTEHTAEDVDHIVRAFEETIAEMQAGEVLDMPSGGKTIEAAPTSAAIEAPAYASSAPITESQMEILLSAALSSEANCSYNESLSLHLKGALNIPVLTESFSSLIARYDALRATFDMDARTQHFSAPKSVELPLVDLSALEESERKAKFADFIKEDAHKPFDLIAGPMFRVALVRFAADSHAFVFTAHHVVCDGWSINVMLDELSKTYTAKVEGKSAQLDPLMPFSSYAVAQDAHFDGEEGAKNEAFWLKDFEVLPPLLDLPLDHPRPAMKSFAGAIYSRKISAAALKDIKKAGAQQKCTLFATMLAAFTATLTRLTGQEDIVVGVPAAGQSLVEDKVLVGHAVNFVPIRGITHDGITTAQFLQQMRSNIFDAYDHQNYTFGRLVRKLPIARDASRLPLIEVQFNLEKVGAGLAFAGLTAEVDPNPKSFVNFDVFINAVESADGVALHVDYNTDLIDESTVARWMDCYETLLGGLSGDASQPLAALPILTPKERELVSITPNQTTVPYSSDLCVHQLFERQAAAAPAAIALECEGESLTYAELDSRVNKLTRYLVSSGVLRGEVLGIYMERSIELIVSLLATWKAGATYIPLDPTFPMERLKMVFEDLHQPTILTQSRLAADLPSAGTRLICVDERWPVIEIEDAGPLDLKYNPSAVAYVIYTSGSTGRPKGVEVTQTNVVNLLQSMAKRPGMTADDVLVAVTTISFDIAALEVYLPLITGAKLVLATRAVASDGTELLKLLRSSNATIMQATPVTFRLLMAAGWKGDPKFTVWCGGEALPRDLANQILALKIDLWNMYGPTETTIWSATSIVEETSGPVYVGPPIDNTEFYVLDAQKQLVPTGVAGELYIGGVGVAKGYFQRPDLTADRFVIDPFSPRTGTRFYRTGDLVRRMPSGEFDFLGRADGQIKLRGFRIELGEIETALSKFPGVRQAVVLLREDIPGDKRLVGYIVPSEKAPSVPAEIRTFLLSKLPDYMVPTAYVDLTSFPLTANGKIDRRALPAPDRSLQVQDGNYVAPQTPQEEQMAAIWAEVLHIERVGVEDNIFELGADSLHVFQIAARANQAGIDVKPRQILQYRQIRAVLAELSAAAPAAKTAPLMAVSRAKYRISPSTLATQPEPVDASTGD</sequence>
<dbReference type="InterPro" id="IPR005814">
    <property type="entry name" value="Aminotrans_3"/>
</dbReference>
<dbReference type="Gene3D" id="3.30.559.10">
    <property type="entry name" value="Chloramphenicol acetyltransferase-like domain"/>
    <property type="match status" value="1"/>
</dbReference>
<dbReference type="PROSITE" id="PS52004">
    <property type="entry name" value="KS3_2"/>
    <property type="match status" value="1"/>
</dbReference>
<dbReference type="InterPro" id="IPR036736">
    <property type="entry name" value="ACP-like_sf"/>
</dbReference>
<dbReference type="InterPro" id="IPR050091">
    <property type="entry name" value="PKS_NRPS_Biosynth_Enz"/>
</dbReference>
<accession>A0A7W7ZAN5</accession>
<feature type="domain" description="Ketosynthase family 3 (KS3)" evidence="8">
    <location>
        <begin position="6"/>
        <end position="438"/>
    </location>
</feature>
<dbReference type="FunFam" id="3.40.50.980:FF:000001">
    <property type="entry name" value="Non-ribosomal peptide synthetase"/>
    <property type="match status" value="1"/>
</dbReference>
<keyword evidence="4" id="KW-0808">Transferase</keyword>
<dbReference type="Pfam" id="PF00550">
    <property type="entry name" value="PP-binding"/>
    <property type="match status" value="2"/>
</dbReference>
<feature type="domain" description="Carrier" evidence="7">
    <location>
        <begin position="2577"/>
        <end position="2651"/>
    </location>
</feature>
<evidence type="ECO:0000256" key="1">
    <source>
        <dbReference type="ARBA" id="ARBA00001933"/>
    </source>
</evidence>
<dbReference type="InterPro" id="IPR049704">
    <property type="entry name" value="Aminotrans_3_PPA_site"/>
</dbReference>
<dbReference type="FunFam" id="2.30.38.10:FF:000001">
    <property type="entry name" value="Non-ribosomal peptide synthetase PvdI"/>
    <property type="match status" value="1"/>
</dbReference>
<dbReference type="InterPro" id="IPR000873">
    <property type="entry name" value="AMP-dep_synth/lig_dom"/>
</dbReference>
<dbReference type="SMART" id="SM00827">
    <property type="entry name" value="PKS_AT"/>
    <property type="match status" value="1"/>
</dbReference>
<dbReference type="PROSITE" id="PS00600">
    <property type="entry name" value="AA_TRANSFER_CLASS_3"/>
    <property type="match status" value="1"/>
</dbReference>
<dbReference type="Proteomes" id="UP000540989">
    <property type="component" value="Unassembled WGS sequence"/>
</dbReference>
<dbReference type="SMART" id="SM00825">
    <property type="entry name" value="PKS_KS"/>
    <property type="match status" value="1"/>
</dbReference>
<evidence type="ECO:0000256" key="5">
    <source>
        <dbReference type="ARBA" id="ARBA00022898"/>
    </source>
</evidence>
<dbReference type="Pfam" id="PF00668">
    <property type="entry name" value="Condensation"/>
    <property type="match status" value="1"/>
</dbReference>
<name>A0A7W7ZAN5_9BACT</name>
<dbReference type="Pfam" id="PF00698">
    <property type="entry name" value="Acyl_transf_1"/>
    <property type="match status" value="1"/>
</dbReference>
<dbReference type="Gene3D" id="3.30.300.30">
    <property type="match status" value="1"/>
</dbReference>